<keyword evidence="2" id="KW-0732">Signal</keyword>
<name>A0ABX7FEN9_9RHOB</name>
<proteinExistence type="predicted"/>
<dbReference type="PROSITE" id="PS51724">
    <property type="entry name" value="SPOR"/>
    <property type="match status" value="1"/>
</dbReference>
<gene>
    <name evidence="4" type="ORF">GQA70_02455</name>
</gene>
<feature type="chain" id="PRO_5046719648" evidence="2">
    <location>
        <begin position="21"/>
        <end position="463"/>
    </location>
</feature>
<feature type="compositionally biased region" description="Low complexity" evidence="1">
    <location>
        <begin position="79"/>
        <end position="90"/>
    </location>
</feature>
<dbReference type="InterPro" id="IPR036680">
    <property type="entry name" value="SPOR-like_sf"/>
</dbReference>
<feature type="signal peptide" evidence="2">
    <location>
        <begin position="1"/>
        <end position="20"/>
    </location>
</feature>
<evidence type="ECO:0000256" key="2">
    <source>
        <dbReference type="SAM" id="SignalP"/>
    </source>
</evidence>
<protein>
    <submittedName>
        <fullName evidence="4">SPOR domain-containing protein</fullName>
    </submittedName>
</protein>
<feature type="region of interest" description="Disordered" evidence="1">
    <location>
        <begin position="71"/>
        <end position="140"/>
    </location>
</feature>
<keyword evidence="5" id="KW-1185">Reference proteome</keyword>
<evidence type="ECO:0000313" key="4">
    <source>
        <dbReference type="EMBL" id="QRF68356.1"/>
    </source>
</evidence>
<sequence length="463" mass="48916">MKLTALVVSFFALSAGAATAQGMDATPANFPPAGFQGTQFADARGCVFVRAGFDGNVTWVPRVTRQRKHVCGQTPTSFGGATRTAAAPAPQEKPVQITATPPAATATVAAPAPRAAAPSQRAAAPAPVRAAPAPVRAAPAPARVATTTRVARQPAPQPAPRQVVRVPASKPVAAEPPRVVRRVPAATAQPGSLKTYRVGTTVKVPAQIACQNGQATRVVDGRSVAVRCGPQATPHVTTIRRGEAPAPGKSVHYNRGSWDDSSLRDLPGDTRIVPRHVYESRDVSNNIVPAGYRPAWEDDRLNPYRAYMTLDGYDATQKLWTHTVPRRLIKRVGGYEHRDPILAYRVQDSSYPATSGHYSHRSTVSSYAQGDAYRSPVMSTRGAAPVATTSDRWVEIGAFTSASGAQDAAARLNAAGLPVKMARLTQGGQVMRSVRVGPFASGAALSDALSAVRRTGYTQAYLR</sequence>
<evidence type="ECO:0000313" key="5">
    <source>
        <dbReference type="Proteomes" id="UP000596387"/>
    </source>
</evidence>
<evidence type="ECO:0000256" key="1">
    <source>
        <dbReference type="SAM" id="MobiDB-lite"/>
    </source>
</evidence>
<accession>A0ABX7FEN9</accession>
<dbReference type="SUPFAM" id="SSF110997">
    <property type="entry name" value="Sporulation related repeat"/>
    <property type="match status" value="1"/>
</dbReference>
<reference evidence="4 5" key="1">
    <citation type="submission" date="2019-12" db="EMBL/GenBank/DDBJ databases">
        <title>Complete Genome Sequence of a Quorum-Sensing Bacterium,Rhodobacteraceae bacterium C31, Isolated from a marine microalgae symbiotic bacteria.</title>
        <authorList>
            <person name="Zhang Y."/>
        </authorList>
    </citation>
    <scope>NUCLEOTIDE SEQUENCE [LARGE SCALE GENOMIC DNA]</scope>
    <source>
        <strain evidence="4 5">C31</strain>
    </source>
</reference>
<dbReference type="Proteomes" id="UP000596387">
    <property type="component" value="Chromosome"/>
</dbReference>
<feature type="region of interest" description="Disordered" evidence="1">
    <location>
        <begin position="149"/>
        <end position="168"/>
    </location>
</feature>
<feature type="compositionally biased region" description="Low complexity" evidence="1">
    <location>
        <begin position="98"/>
        <end position="140"/>
    </location>
</feature>
<dbReference type="EMBL" id="CP047166">
    <property type="protein sequence ID" value="QRF68356.1"/>
    <property type="molecule type" value="Genomic_DNA"/>
</dbReference>
<organism evidence="4 5">
    <name type="scientific">Ponticoccus alexandrii</name>
    <dbReference type="NCBI Taxonomy" id="1943633"/>
    <lineage>
        <taxon>Bacteria</taxon>
        <taxon>Pseudomonadati</taxon>
        <taxon>Pseudomonadota</taxon>
        <taxon>Alphaproteobacteria</taxon>
        <taxon>Rhodobacterales</taxon>
        <taxon>Roseobacteraceae</taxon>
        <taxon>Ponticoccus</taxon>
    </lineage>
</organism>
<dbReference type="InterPro" id="IPR007730">
    <property type="entry name" value="SPOR-like_dom"/>
</dbReference>
<dbReference type="Gene3D" id="3.30.70.1070">
    <property type="entry name" value="Sporulation related repeat"/>
    <property type="match status" value="1"/>
</dbReference>
<dbReference type="Pfam" id="PF05036">
    <property type="entry name" value="SPOR"/>
    <property type="match status" value="1"/>
</dbReference>
<feature type="domain" description="SPOR" evidence="3">
    <location>
        <begin position="386"/>
        <end position="463"/>
    </location>
</feature>
<evidence type="ECO:0000259" key="3">
    <source>
        <dbReference type="PROSITE" id="PS51724"/>
    </source>
</evidence>